<gene>
    <name evidence="1" type="ORF">PUN28_015737</name>
</gene>
<sequence length="84" mass="9437">MVLLVNFLSNDDTTAFTADHRKCRHRQCSRVTCVRKADDTSHLRGGAGPGWASCISGATFSQRQYSSTPLRQIGESHDFFFVVW</sequence>
<reference evidence="1 2" key="1">
    <citation type="submission" date="2023-03" db="EMBL/GenBank/DDBJ databases">
        <title>High recombination rates correlate with genetic variation in Cardiocondyla obscurior ants.</title>
        <authorList>
            <person name="Errbii M."/>
        </authorList>
    </citation>
    <scope>NUCLEOTIDE SEQUENCE [LARGE SCALE GENOMIC DNA]</scope>
    <source>
        <strain evidence="1">Alpha-2009</strain>
        <tissue evidence="1">Whole body</tissue>
    </source>
</reference>
<dbReference type="Proteomes" id="UP001430953">
    <property type="component" value="Unassembled WGS sequence"/>
</dbReference>
<dbReference type="AlphaFoldDB" id="A0AAW2EY81"/>
<comment type="caution">
    <text evidence="1">The sequence shown here is derived from an EMBL/GenBank/DDBJ whole genome shotgun (WGS) entry which is preliminary data.</text>
</comment>
<evidence type="ECO:0000313" key="2">
    <source>
        <dbReference type="Proteomes" id="UP001430953"/>
    </source>
</evidence>
<evidence type="ECO:0000313" key="1">
    <source>
        <dbReference type="EMBL" id="KAL0107384.1"/>
    </source>
</evidence>
<accession>A0AAW2EY81</accession>
<protein>
    <submittedName>
        <fullName evidence="1">Uncharacterized protein</fullName>
    </submittedName>
</protein>
<proteinExistence type="predicted"/>
<keyword evidence="2" id="KW-1185">Reference proteome</keyword>
<dbReference type="EMBL" id="JADYXP020000017">
    <property type="protein sequence ID" value="KAL0107384.1"/>
    <property type="molecule type" value="Genomic_DNA"/>
</dbReference>
<name>A0AAW2EY81_9HYME</name>
<organism evidence="1 2">
    <name type="scientific">Cardiocondyla obscurior</name>
    <dbReference type="NCBI Taxonomy" id="286306"/>
    <lineage>
        <taxon>Eukaryota</taxon>
        <taxon>Metazoa</taxon>
        <taxon>Ecdysozoa</taxon>
        <taxon>Arthropoda</taxon>
        <taxon>Hexapoda</taxon>
        <taxon>Insecta</taxon>
        <taxon>Pterygota</taxon>
        <taxon>Neoptera</taxon>
        <taxon>Endopterygota</taxon>
        <taxon>Hymenoptera</taxon>
        <taxon>Apocrita</taxon>
        <taxon>Aculeata</taxon>
        <taxon>Formicoidea</taxon>
        <taxon>Formicidae</taxon>
        <taxon>Myrmicinae</taxon>
        <taxon>Cardiocondyla</taxon>
    </lineage>
</organism>